<dbReference type="Proteomes" id="UP000247498">
    <property type="component" value="Unassembled WGS sequence"/>
</dbReference>
<dbReference type="SUPFAM" id="SSF53271">
    <property type="entry name" value="PRTase-like"/>
    <property type="match status" value="1"/>
</dbReference>
<keyword evidence="4" id="KW-1185">Reference proteome</keyword>
<proteinExistence type="predicted"/>
<dbReference type="EMBL" id="BDRX01000017">
    <property type="protein sequence ID" value="GBF90409.1"/>
    <property type="molecule type" value="Genomic_DNA"/>
</dbReference>
<reference evidence="3 4" key="1">
    <citation type="journal article" date="2018" name="Sci. Rep.">
        <title>Raphidocelis subcapitata (=Pseudokirchneriella subcapitata) provides an insight into genome evolution and environmental adaptations in the Sphaeropleales.</title>
        <authorList>
            <person name="Suzuki S."/>
            <person name="Yamaguchi H."/>
            <person name="Nakajima N."/>
            <person name="Kawachi M."/>
        </authorList>
    </citation>
    <scope>NUCLEOTIDE SEQUENCE [LARGE SCALE GENOMIC DNA]</scope>
    <source>
        <strain evidence="3 4">NIES-35</strain>
    </source>
</reference>
<dbReference type="InParanoid" id="A0A2V0NSW1"/>
<gene>
    <name evidence="3" type="ORF">Rsub_03405</name>
</gene>
<evidence type="ECO:0000256" key="2">
    <source>
        <dbReference type="ARBA" id="ARBA00022679"/>
    </source>
</evidence>
<dbReference type="PANTHER" id="PTHR43363:SF1">
    <property type="entry name" value="HYPOXANTHINE-GUANINE PHOSPHORIBOSYLTRANSFERASE"/>
    <property type="match status" value="1"/>
</dbReference>
<evidence type="ECO:0000256" key="1">
    <source>
        <dbReference type="ARBA" id="ARBA00022676"/>
    </source>
</evidence>
<dbReference type="PANTHER" id="PTHR43363">
    <property type="entry name" value="HYPOXANTHINE PHOSPHORIBOSYLTRANSFERASE"/>
    <property type="match status" value="1"/>
</dbReference>
<dbReference type="GO" id="GO:0005737">
    <property type="term" value="C:cytoplasm"/>
    <property type="evidence" value="ECO:0007669"/>
    <property type="project" value="TreeGrafter"/>
</dbReference>
<dbReference type="STRING" id="307507.A0A2V0NSW1"/>
<evidence type="ECO:0000313" key="3">
    <source>
        <dbReference type="EMBL" id="GBF90409.1"/>
    </source>
</evidence>
<comment type="caution">
    <text evidence="3">The sequence shown here is derived from an EMBL/GenBank/DDBJ whole genome shotgun (WGS) entry which is preliminary data.</text>
</comment>
<dbReference type="AlphaFoldDB" id="A0A2V0NSW1"/>
<accession>A0A2V0NSW1</accession>
<dbReference type="GO" id="GO:0046100">
    <property type="term" value="P:hypoxanthine metabolic process"/>
    <property type="evidence" value="ECO:0007669"/>
    <property type="project" value="TreeGrafter"/>
</dbReference>
<dbReference type="InterPro" id="IPR029057">
    <property type="entry name" value="PRTase-like"/>
</dbReference>
<dbReference type="GO" id="GO:0032263">
    <property type="term" value="P:GMP salvage"/>
    <property type="evidence" value="ECO:0007669"/>
    <property type="project" value="TreeGrafter"/>
</dbReference>
<name>A0A2V0NSW1_9CHLO</name>
<dbReference type="GO" id="GO:0032265">
    <property type="term" value="P:XMP salvage"/>
    <property type="evidence" value="ECO:0007669"/>
    <property type="project" value="TreeGrafter"/>
</dbReference>
<protein>
    <submittedName>
        <fullName evidence="3">Xanthine phosphoribosyltransferase</fullName>
    </submittedName>
</protein>
<dbReference type="GO" id="GO:0032264">
    <property type="term" value="P:IMP salvage"/>
    <property type="evidence" value="ECO:0007669"/>
    <property type="project" value="TreeGrafter"/>
</dbReference>
<sequence>MPAKDDTKKRFWSYEQVHDAIRHGVCDKRMFDDFVPTLLLAIGGGGYIPARIARTYLQHAYKTKVTMQAVGLQLYDSEMDGCDVSSSTVRVTQWLSYGEGAGHVTLSGQRILIVDEVDDSRKTLAACVATLQADIDAQRALARAAGAAWEEPDVGIMVLAYKERPKLAELPAKIMKDRYWSCIDMDDCWCVFPWDAFDIYDHTRLAEGANPDQLPATAAERAAQSKPIMVTA</sequence>
<dbReference type="GO" id="GO:0004422">
    <property type="term" value="F:hypoxanthine phosphoribosyltransferase activity"/>
    <property type="evidence" value="ECO:0007669"/>
    <property type="project" value="TreeGrafter"/>
</dbReference>
<dbReference type="Gene3D" id="3.40.50.2020">
    <property type="match status" value="1"/>
</dbReference>
<organism evidence="3 4">
    <name type="scientific">Raphidocelis subcapitata</name>
    <dbReference type="NCBI Taxonomy" id="307507"/>
    <lineage>
        <taxon>Eukaryota</taxon>
        <taxon>Viridiplantae</taxon>
        <taxon>Chlorophyta</taxon>
        <taxon>core chlorophytes</taxon>
        <taxon>Chlorophyceae</taxon>
        <taxon>CS clade</taxon>
        <taxon>Sphaeropleales</taxon>
        <taxon>Selenastraceae</taxon>
        <taxon>Raphidocelis</taxon>
    </lineage>
</organism>
<keyword evidence="2 3" id="KW-0808">Transferase</keyword>
<evidence type="ECO:0000313" key="4">
    <source>
        <dbReference type="Proteomes" id="UP000247498"/>
    </source>
</evidence>
<keyword evidence="1 3" id="KW-0328">Glycosyltransferase</keyword>
<dbReference type="OrthoDB" id="9973266at2759"/>